<dbReference type="InterPro" id="IPR003280">
    <property type="entry name" value="2pore_dom_K_chnl"/>
</dbReference>
<dbReference type="GO" id="GO:0030322">
    <property type="term" value="P:stabilization of membrane potential"/>
    <property type="evidence" value="ECO:0007669"/>
    <property type="project" value="TreeGrafter"/>
</dbReference>
<dbReference type="PANTHER" id="PTHR11003:SF271">
    <property type="entry name" value="TWO-PORE POTASSIUM CHANNEL 1-LIKE"/>
    <property type="match status" value="1"/>
</dbReference>
<comment type="subcellular location">
    <subcellularLocation>
        <location evidence="1">Membrane</location>
        <topology evidence="1">Multi-pass membrane protein</topology>
    </subcellularLocation>
</comment>
<comment type="similarity">
    <text evidence="2">Belongs to the two pore domain potassium channel (TC 1.A.1.7) family.</text>
</comment>
<keyword evidence="6 10" id="KW-1133">Transmembrane helix</keyword>
<keyword evidence="7" id="KW-0406">Ion transport</keyword>
<evidence type="ECO:0000256" key="10">
    <source>
        <dbReference type="SAM" id="Phobius"/>
    </source>
</evidence>
<keyword evidence="5" id="KW-0106">Calcium</keyword>
<dbReference type="OrthoDB" id="415460at2759"/>
<dbReference type="InterPro" id="IPR013099">
    <property type="entry name" value="K_chnl_dom"/>
</dbReference>
<evidence type="ECO:0000259" key="11">
    <source>
        <dbReference type="Pfam" id="PF07885"/>
    </source>
</evidence>
<evidence type="ECO:0000256" key="1">
    <source>
        <dbReference type="ARBA" id="ARBA00004141"/>
    </source>
</evidence>
<dbReference type="PANTHER" id="PTHR11003">
    <property type="entry name" value="POTASSIUM CHANNEL, SUBFAMILY K"/>
    <property type="match status" value="1"/>
</dbReference>
<feature type="domain" description="Potassium channel" evidence="11">
    <location>
        <begin position="167"/>
        <end position="238"/>
    </location>
</feature>
<evidence type="ECO:0000256" key="9">
    <source>
        <dbReference type="ARBA" id="ARBA00023303"/>
    </source>
</evidence>
<evidence type="ECO:0000256" key="7">
    <source>
        <dbReference type="ARBA" id="ARBA00023065"/>
    </source>
</evidence>
<feature type="transmembrane region" description="Helical" evidence="10">
    <location>
        <begin position="520"/>
        <end position="540"/>
    </location>
</feature>
<organism evidence="12 13">
    <name type="scientific">Artemisia annua</name>
    <name type="common">Sweet wormwood</name>
    <dbReference type="NCBI Taxonomy" id="35608"/>
    <lineage>
        <taxon>Eukaryota</taxon>
        <taxon>Viridiplantae</taxon>
        <taxon>Streptophyta</taxon>
        <taxon>Embryophyta</taxon>
        <taxon>Tracheophyta</taxon>
        <taxon>Spermatophyta</taxon>
        <taxon>Magnoliopsida</taxon>
        <taxon>eudicotyledons</taxon>
        <taxon>Gunneridae</taxon>
        <taxon>Pentapetalae</taxon>
        <taxon>asterids</taxon>
        <taxon>campanulids</taxon>
        <taxon>Asterales</taxon>
        <taxon>Asteraceae</taxon>
        <taxon>Asteroideae</taxon>
        <taxon>Anthemideae</taxon>
        <taxon>Artemisiinae</taxon>
        <taxon>Artemisia</taxon>
    </lineage>
</organism>
<dbReference type="GO" id="GO:0022841">
    <property type="term" value="F:potassium ion leak channel activity"/>
    <property type="evidence" value="ECO:0007669"/>
    <property type="project" value="TreeGrafter"/>
</dbReference>
<dbReference type="STRING" id="35608.A0A2U1Q1L1"/>
<dbReference type="EMBL" id="PKPP01000508">
    <property type="protein sequence ID" value="PWA91914.1"/>
    <property type="molecule type" value="Genomic_DNA"/>
</dbReference>
<reference evidence="12 13" key="1">
    <citation type="journal article" date="2018" name="Mol. Plant">
        <title>The genome of Artemisia annua provides insight into the evolution of Asteraceae family and artemisinin biosynthesis.</title>
        <authorList>
            <person name="Shen Q."/>
            <person name="Zhang L."/>
            <person name="Liao Z."/>
            <person name="Wang S."/>
            <person name="Yan T."/>
            <person name="Shi P."/>
            <person name="Liu M."/>
            <person name="Fu X."/>
            <person name="Pan Q."/>
            <person name="Wang Y."/>
            <person name="Lv Z."/>
            <person name="Lu X."/>
            <person name="Zhang F."/>
            <person name="Jiang W."/>
            <person name="Ma Y."/>
            <person name="Chen M."/>
            <person name="Hao X."/>
            <person name="Li L."/>
            <person name="Tang Y."/>
            <person name="Lv G."/>
            <person name="Zhou Y."/>
            <person name="Sun X."/>
            <person name="Brodelius P.E."/>
            <person name="Rose J.K.C."/>
            <person name="Tang K."/>
        </authorList>
    </citation>
    <scope>NUCLEOTIDE SEQUENCE [LARGE SCALE GENOMIC DNA]</scope>
    <source>
        <strain evidence="13">cv. Huhao1</strain>
        <tissue evidence="12">Leaf</tissue>
    </source>
</reference>
<gene>
    <name evidence="12" type="ORF">CTI12_AA085680</name>
</gene>
<keyword evidence="9" id="KW-0407">Ion channel</keyword>
<evidence type="ECO:0000256" key="2">
    <source>
        <dbReference type="ARBA" id="ARBA00010159"/>
    </source>
</evidence>
<dbReference type="Gene3D" id="1.10.287.70">
    <property type="match status" value="4"/>
</dbReference>
<sequence length="640" mass="72073">MAEDGLKEKLLIRKKHQPANETSSNSDHHKPSISRVQLSLKQVAILLAAYLALGTICFYLIRDQISGTKTNGILDSMYFCVVTMTTLGYGDLIPHSNLAKVMACVFVFIGMGLGGFALSKAADYIVEKEEILFVKAMHIRETCGLHEILNEAERYKVKYKLFSVLTLIFFLVIVGTTFLTVVEKLSLFDAFYCVCATITTLGYGDKSFSSRGGRLFAVFWIIMSTISLAQLFAYLVELWTESRQRKLVDWVLHRKLTIQDIEKADLDNDTSVSPAEYIVYKLKEMGLHTCMAEDGVKDAIVTRRKHQFKGVIPFKGTNYHRPKHESDHKPPPSISRIEVRLNQVAILLGVYLAVGTICFFLVRDQLNGKKTNGVLDAMYFSVVTMTTVGYGDLVPNTNFAKLLACIYVFMGMALGGFALSKAADYIVEKEVMMFVKAINVRETYGPNQILNNEEGEETNRVKYKFLIGLALIVFLVNVGIIFLFLAEDMSLVDAFYCVCSTITTLGYGDKSFSSKRGRVFAVFWILTSTILLAQLFVYLVELWTENRQKQLVDWVLHRKLTIQDIENADLDNDKSVSPAEYVVYKLKEMGLVSDQLIMSVMEGFKNLDLDNSGTLTANDLSTGSISRRNMELQITNLRML</sequence>
<dbReference type="Proteomes" id="UP000245207">
    <property type="component" value="Unassembled WGS sequence"/>
</dbReference>
<feature type="transmembrane region" description="Helical" evidence="10">
    <location>
        <begin position="215"/>
        <end position="236"/>
    </location>
</feature>
<feature type="transmembrane region" description="Helical" evidence="10">
    <location>
        <begin position="43"/>
        <end position="61"/>
    </location>
</feature>
<proteinExistence type="inferred from homology"/>
<keyword evidence="4 10" id="KW-0812">Transmembrane</keyword>
<evidence type="ECO:0000256" key="8">
    <source>
        <dbReference type="ARBA" id="ARBA00023136"/>
    </source>
</evidence>
<dbReference type="AlphaFoldDB" id="A0A2U1Q1L1"/>
<comment type="caution">
    <text evidence="12">The sequence shown here is derived from an EMBL/GenBank/DDBJ whole genome shotgun (WGS) entry which is preliminary data.</text>
</comment>
<feature type="domain" description="Potassium channel" evidence="11">
    <location>
        <begin position="347"/>
        <end position="427"/>
    </location>
</feature>
<feature type="transmembrane region" description="Helical" evidence="10">
    <location>
        <begin position="399"/>
        <end position="419"/>
    </location>
</feature>
<dbReference type="GO" id="GO:0005886">
    <property type="term" value="C:plasma membrane"/>
    <property type="evidence" value="ECO:0007669"/>
    <property type="project" value="TreeGrafter"/>
</dbReference>
<evidence type="ECO:0000256" key="5">
    <source>
        <dbReference type="ARBA" id="ARBA00022837"/>
    </source>
</evidence>
<dbReference type="SUPFAM" id="SSF81324">
    <property type="entry name" value="Voltage-gated potassium channels"/>
    <property type="match status" value="4"/>
</dbReference>
<feature type="domain" description="Potassium channel" evidence="11">
    <location>
        <begin position="46"/>
        <end position="126"/>
    </location>
</feature>
<dbReference type="InterPro" id="IPR018247">
    <property type="entry name" value="EF_Hand_1_Ca_BS"/>
</dbReference>
<evidence type="ECO:0000313" key="13">
    <source>
        <dbReference type="Proteomes" id="UP000245207"/>
    </source>
</evidence>
<dbReference type="PROSITE" id="PS00018">
    <property type="entry name" value="EF_HAND_1"/>
    <property type="match status" value="1"/>
</dbReference>
<keyword evidence="8 10" id="KW-0472">Membrane</keyword>
<keyword evidence="13" id="KW-1185">Reference proteome</keyword>
<feature type="transmembrane region" description="Helical" evidence="10">
    <location>
        <begin position="98"/>
        <end position="118"/>
    </location>
</feature>
<feature type="domain" description="Potassium channel" evidence="11">
    <location>
        <begin position="471"/>
        <end position="542"/>
    </location>
</feature>
<feature type="transmembrane region" description="Helical" evidence="10">
    <location>
        <begin position="161"/>
        <end position="179"/>
    </location>
</feature>
<feature type="transmembrane region" description="Helical" evidence="10">
    <location>
        <begin position="465"/>
        <end position="485"/>
    </location>
</feature>
<dbReference type="SUPFAM" id="SSF47473">
    <property type="entry name" value="EF-hand"/>
    <property type="match status" value="1"/>
</dbReference>
<evidence type="ECO:0000256" key="3">
    <source>
        <dbReference type="ARBA" id="ARBA00022448"/>
    </source>
</evidence>
<keyword evidence="3" id="KW-0813">Transport</keyword>
<dbReference type="GO" id="GO:0015271">
    <property type="term" value="F:outward rectifier potassium channel activity"/>
    <property type="evidence" value="ECO:0007669"/>
    <property type="project" value="TreeGrafter"/>
</dbReference>
<protein>
    <submittedName>
        <fullName evidence="12">Ion transport 2</fullName>
    </submittedName>
</protein>
<feature type="transmembrane region" description="Helical" evidence="10">
    <location>
        <begin position="341"/>
        <end position="362"/>
    </location>
</feature>
<evidence type="ECO:0000256" key="4">
    <source>
        <dbReference type="ARBA" id="ARBA00022692"/>
    </source>
</evidence>
<accession>A0A2U1Q1L1</accession>
<evidence type="ECO:0000313" key="12">
    <source>
        <dbReference type="EMBL" id="PWA91914.1"/>
    </source>
</evidence>
<evidence type="ECO:0000256" key="6">
    <source>
        <dbReference type="ARBA" id="ARBA00022989"/>
    </source>
</evidence>
<name>A0A2U1Q1L1_ARTAN</name>
<dbReference type="InterPro" id="IPR011992">
    <property type="entry name" value="EF-hand-dom_pair"/>
</dbReference>
<dbReference type="PRINTS" id="PR01333">
    <property type="entry name" value="2POREKCHANEL"/>
</dbReference>
<dbReference type="Pfam" id="PF07885">
    <property type="entry name" value="Ion_trans_2"/>
    <property type="match status" value="4"/>
</dbReference>
<dbReference type="GO" id="GO:0009705">
    <property type="term" value="C:plant-type vacuole membrane"/>
    <property type="evidence" value="ECO:0007669"/>
    <property type="project" value="TreeGrafter"/>
</dbReference>